<organism evidence="9 10">
    <name type="scientific">Agrobacterium rosae</name>
    <dbReference type="NCBI Taxonomy" id="1972867"/>
    <lineage>
        <taxon>Bacteria</taxon>
        <taxon>Pseudomonadati</taxon>
        <taxon>Pseudomonadota</taxon>
        <taxon>Alphaproteobacteria</taxon>
        <taxon>Hyphomicrobiales</taxon>
        <taxon>Rhizobiaceae</taxon>
        <taxon>Rhizobium/Agrobacterium group</taxon>
        <taxon>Agrobacterium</taxon>
    </lineage>
</organism>
<keyword evidence="6 7" id="KW-0472">Membrane</keyword>
<keyword evidence="4 7" id="KW-0812">Transmembrane</keyword>
<dbReference type="CDD" id="cd16424">
    <property type="entry name" value="VirB8"/>
    <property type="match status" value="1"/>
</dbReference>
<evidence type="ECO:0000256" key="2">
    <source>
        <dbReference type="ARBA" id="ARBA00011070"/>
    </source>
</evidence>
<dbReference type="InterPro" id="IPR007430">
    <property type="entry name" value="VirB8"/>
</dbReference>
<feature type="transmembrane region" description="Helical" evidence="7">
    <location>
        <begin position="45"/>
        <end position="68"/>
    </location>
</feature>
<keyword evidence="5 7" id="KW-1133">Transmembrane helix</keyword>
<evidence type="ECO:0000256" key="4">
    <source>
        <dbReference type="ARBA" id="ARBA00022692"/>
    </source>
</evidence>
<dbReference type="EMBL" id="JAVRAD010000021">
    <property type="protein sequence ID" value="MDX8332682.1"/>
    <property type="molecule type" value="Genomic_DNA"/>
</dbReference>
<dbReference type="PIRSF" id="PIRSF003299">
    <property type="entry name" value="VirB8_PtlE"/>
    <property type="match status" value="1"/>
</dbReference>
<evidence type="ECO:0000313" key="9">
    <source>
        <dbReference type="EMBL" id="MDX8332682.1"/>
    </source>
</evidence>
<dbReference type="SUPFAM" id="SSF54427">
    <property type="entry name" value="NTF2-like"/>
    <property type="match status" value="1"/>
</dbReference>
<evidence type="ECO:0000256" key="6">
    <source>
        <dbReference type="ARBA" id="ARBA00023136"/>
    </source>
</evidence>
<proteinExistence type="inferred from homology"/>
<gene>
    <name evidence="9" type="ORF">RMS29_26100</name>
</gene>
<name>A0ABU4W5I6_9HYPH</name>
<evidence type="ECO:0000259" key="8">
    <source>
        <dbReference type="Pfam" id="PF04335"/>
    </source>
</evidence>
<dbReference type="InterPro" id="IPR026264">
    <property type="entry name" value="VirB8/PtlE"/>
</dbReference>
<keyword evidence="10" id="KW-1185">Reference proteome</keyword>
<comment type="subcellular location">
    <subcellularLocation>
        <location evidence="1">Cell membrane</location>
        <topology evidence="1">Single-pass membrane protein</topology>
    </subcellularLocation>
</comment>
<protein>
    <recommendedName>
        <fullName evidence="3">Type IV secretion system protein virB8</fullName>
    </recommendedName>
</protein>
<dbReference type="InterPro" id="IPR032710">
    <property type="entry name" value="NTF2-like_dom_sf"/>
</dbReference>
<evidence type="ECO:0000256" key="1">
    <source>
        <dbReference type="ARBA" id="ARBA00004162"/>
    </source>
</evidence>
<dbReference type="Proteomes" id="UP001277561">
    <property type="component" value="Unassembled WGS sequence"/>
</dbReference>
<evidence type="ECO:0000256" key="3">
    <source>
        <dbReference type="ARBA" id="ARBA00014420"/>
    </source>
</evidence>
<dbReference type="Gene3D" id="3.10.450.230">
    <property type="entry name" value="VirB8 protein"/>
    <property type="match status" value="1"/>
</dbReference>
<comment type="caution">
    <text evidence="9">The sequence shown here is derived from an EMBL/GenBank/DDBJ whole genome shotgun (WGS) entry which is preliminary data.</text>
</comment>
<dbReference type="RefSeq" id="WP_320188782.1">
    <property type="nucleotide sequence ID" value="NZ_CP192771.1"/>
</dbReference>
<evidence type="ECO:0000313" key="10">
    <source>
        <dbReference type="Proteomes" id="UP001277561"/>
    </source>
</evidence>
<sequence length="240" mass="27156">MSLRLKNHVVKELKMVEAENLKEYFERSRRWEQDELRSALRSKRLAWTVAAVSMVGTIASVSAVAALVPLQKIEPFIIRVDTGTGITEAASLLKDAPSTLSDAQARYFIAKYVTARESYSRVTVQDNYRVVNTMSTGPVQEAYGRWISANNPQSPQKLLGPQGTVRIEIRSVQLVRQGLATVRFVQIAEYQGTEPRTQHYVATVAYEVLPEERLTWQQRLINPIAFAVTEYRTDPEVVDQ</sequence>
<accession>A0ABU4W5I6</accession>
<comment type="similarity">
    <text evidence="2">Belongs to the virB8 family.</text>
</comment>
<reference evidence="9" key="1">
    <citation type="journal article" date="2023" name="Phytobiomes J">
        <title>Deciphering the key players within the bacterial microbiota associated with aerial crown gall tumors on rhododendron: Insights into the gallobiome.</title>
        <authorList>
            <person name="Kuzmanovic N."/>
            <person name="Nesme J."/>
            <person name="Wolf J."/>
            <person name="Neumann-Schaal M."/>
            <person name="Petersen J."/>
            <person name="Fernandez-Gnecco G."/>
            <person name="Sproeer C."/>
            <person name="Bunk B."/>
            <person name="Overmann J."/>
            <person name="Sorensen S.J."/>
            <person name="Idczak E."/>
            <person name="Smalla K."/>
        </authorList>
    </citation>
    <scope>NUCLEOTIDE SEQUENCE [LARGE SCALE GENOMIC DNA]</scope>
    <source>
        <strain evidence="9">Rho-14.1</strain>
    </source>
</reference>
<evidence type="ECO:0000256" key="7">
    <source>
        <dbReference type="SAM" id="Phobius"/>
    </source>
</evidence>
<feature type="domain" description="Bacterial virulence protein VirB8" evidence="8">
    <location>
        <begin position="28"/>
        <end position="236"/>
    </location>
</feature>
<dbReference type="Pfam" id="PF04335">
    <property type="entry name" value="VirB8"/>
    <property type="match status" value="1"/>
</dbReference>
<evidence type="ECO:0000256" key="5">
    <source>
        <dbReference type="ARBA" id="ARBA00022989"/>
    </source>
</evidence>